<accession>A0A8J2WQ54</accession>
<dbReference type="PANTHER" id="PTHR24346">
    <property type="entry name" value="MAP/MICROTUBULE AFFINITY-REGULATING KINASE"/>
    <property type="match status" value="1"/>
</dbReference>
<sequence length="498" mass="56200">MEDKSKKYEGKNSVIEFVEGWDMIQTLGEGAFGEVKLLINAKTQEAVAMKVIDLKKHANAAETVRKEVCVHRMLNDPHVIRFYGRRENGNFEFIFLEYASGGELFDRIEPDVGMPQVEAQRYFKQLIAGVSYLHTRGIAHRDIKPENLLLDANDNLKISDFGMATVFRFQGRERHLDKRCGTLPYIAPEVLCRKYAAEPADIWSCGVVLVAMLAGELPWDVPSNDCPLYTSWKECQITRLPWTKIDTLALSLLRKVLMPLPGKRYTIQQITNHQWFQKKFKVSSTSLRTEENTPVSKRMCSDAVDAGLSPSSSDATHLSYSQPGLGFFTGSQPVHQNDTNDDQEPNKHLPGAMFSFSQPAHIDDMLLNSQLNTQTASGSSMSSPLQRLVKRMTRLVAKVSCEEAIKHLSQQLIKLGYTWKIHTPGVVTISTQDRRKMQLVFKATVYDMQTMVLLDFRLSRGCGLDFKRHFLAIKHKLADILCSAPVTWSIATATNSIP</sequence>
<organism evidence="17 18">
    <name type="scientific">Daphnia galeata</name>
    <dbReference type="NCBI Taxonomy" id="27404"/>
    <lineage>
        <taxon>Eukaryota</taxon>
        <taxon>Metazoa</taxon>
        <taxon>Ecdysozoa</taxon>
        <taxon>Arthropoda</taxon>
        <taxon>Crustacea</taxon>
        <taxon>Branchiopoda</taxon>
        <taxon>Diplostraca</taxon>
        <taxon>Cladocera</taxon>
        <taxon>Anomopoda</taxon>
        <taxon>Daphniidae</taxon>
        <taxon>Daphnia</taxon>
    </lineage>
</organism>
<evidence type="ECO:0000256" key="1">
    <source>
        <dbReference type="ARBA" id="ARBA00004123"/>
    </source>
</evidence>
<proteinExistence type="inferred from homology"/>
<keyword evidence="5" id="KW-0808">Transferase</keyword>
<dbReference type="InterPro" id="IPR034670">
    <property type="entry name" value="Chk1_catalytic_dom"/>
</dbReference>
<dbReference type="OrthoDB" id="539158at2759"/>
<dbReference type="GO" id="GO:0005737">
    <property type="term" value="C:cytoplasm"/>
    <property type="evidence" value="ECO:0007669"/>
    <property type="project" value="TreeGrafter"/>
</dbReference>
<evidence type="ECO:0000256" key="5">
    <source>
        <dbReference type="ARBA" id="ARBA00022679"/>
    </source>
</evidence>
<evidence type="ECO:0000256" key="11">
    <source>
        <dbReference type="ARBA" id="ARBA00023306"/>
    </source>
</evidence>
<keyword evidence="7" id="KW-0227">DNA damage</keyword>
<dbReference type="FunFam" id="3.30.200.20:FF:000229">
    <property type="entry name" value="Serine/threonine-protein kinase Chk1"/>
    <property type="match status" value="1"/>
</dbReference>
<dbReference type="EC" id="2.7.11.1" evidence="3"/>
<evidence type="ECO:0000256" key="6">
    <source>
        <dbReference type="ARBA" id="ARBA00022741"/>
    </source>
</evidence>
<comment type="catalytic activity">
    <reaction evidence="12">
        <text>L-threonyl-[protein] + ATP = O-phospho-L-threonyl-[protein] + ADP + H(+)</text>
        <dbReference type="Rhea" id="RHEA:46608"/>
        <dbReference type="Rhea" id="RHEA-COMP:11060"/>
        <dbReference type="Rhea" id="RHEA-COMP:11605"/>
        <dbReference type="ChEBI" id="CHEBI:15378"/>
        <dbReference type="ChEBI" id="CHEBI:30013"/>
        <dbReference type="ChEBI" id="CHEBI:30616"/>
        <dbReference type="ChEBI" id="CHEBI:61977"/>
        <dbReference type="ChEBI" id="CHEBI:456216"/>
        <dbReference type="EC" id="2.7.11.1"/>
    </reaction>
</comment>
<comment type="catalytic activity">
    <reaction evidence="13">
        <text>L-seryl-[protein] + ATP = O-phospho-L-seryl-[protein] + ADP + H(+)</text>
        <dbReference type="Rhea" id="RHEA:17989"/>
        <dbReference type="Rhea" id="RHEA-COMP:9863"/>
        <dbReference type="Rhea" id="RHEA-COMP:11604"/>
        <dbReference type="ChEBI" id="CHEBI:15378"/>
        <dbReference type="ChEBI" id="CHEBI:29999"/>
        <dbReference type="ChEBI" id="CHEBI:30616"/>
        <dbReference type="ChEBI" id="CHEBI:83421"/>
        <dbReference type="ChEBI" id="CHEBI:456216"/>
        <dbReference type="EC" id="2.7.11.1"/>
    </reaction>
</comment>
<evidence type="ECO:0000313" key="17">
    <source>
        <dbReference type="EMBL" id="CAH0113172.1"/>
    </source>
</evidence>
<dbReference type="PANTHER" id="PTHR24346:SF107">
    <property type="entry name" value="SERINE_THREONINE-PROTEIN KINASE CHK1"/>
    <property type="match status" value="1"/>
</dbReference>
<evidence type="ECO:0000256" key="3">
    <source>
        <dbReference type="ARBA" id="ARBA00012513"/>
    </source>
</evidence>
<name>A0A8J2WQ54_9CRUS</name>
<dbReference type="SUPFAM" id="SSF56112">
    <property type="entry name" value="Protein kinase-like (PK-like)"/>
    <property type="match status" value="1"/>
</dbReference>
<keyword evidence="4 15" id="KW-0723">Serine/threonine-protein kinase</keyword>
<dbReference type="InterPro" id="IPR011009">
    <property type="entry name" value="Kinase-like_dom_sf"/>
</dbReference>
<evidence type="ECO:0000256" key="14">
    <source>
        <dbReference type="PROSITE-ProRule" id="PRU10141"/>
    </source>
</evidence>
<keyword evidence="6 14" id="KW-0547">Nucleotide-binding</keyword>
<evidence type="ECO:0000256" key="12">
    <source>
        <dbReference type="ARBA" id="ARBA00047899"/>
    </source>
</evidence>
<dbReference type="AlphaFoldDB" id="A0A8J2WQ54"/>
<dbReference type="Proteomes" id="UP000789390">
    <property type="component" value="Unassembled WGS sequence"/>
</dbReference>
<evidence type="ECO:0000256" key="2">
    <source>
        <dbReference type="ARBA" id="ARBA00010791"/>
    </source>
</evidence>
<evidence type="ECO:0000256" key="8">
    <source>
        <dbReference type="ARBA" id="ARBA00022777"/>
    </source>
</evidence>
<keyword evidence="8" id="KW-0418">Kinase</keyword>
<dbReference type="CDD" id="cd14069">
    <property type="entry name" value="STKc_Chk1"/>
    <property type="match status" value="1"/>
</dbReference>
<comment type="subcellular location">
    <subcellularLocation>
        <location evidence="1">Nucleus</location>
    </subcellularLocation>
</comment>
<comment type="similarity">
    <text evidence="2">Belongs to the protein kinase superfamily. CAMK Ser/Thr protein kinase family. NIM1 subfamily.</text>
</comment>
<evidence type="ECO:0000313" key="18">
    <source>
        <dbReference type="Proteomes" id="UP000789390"/>
    </source>
</evidence>
<evidence type="ECO:0000256" key="7">
    <source>
        <dbReference type="ARBA" id="ARBA00022763"/>
    </source>
</evidence>
<evidence type="ECO:0000256" key="4">
    <source>
        <dbReference type="ARBA" id="ARBA00022527"/>
    </source>
</evidence>
<dbReference type="InterPro" id="IPR017441">
    <property type="entry name" value="Protein_kinase_ATP_BS"/>
</dbReference>
<evidence type="ECO:0000256" key="13">
    <source>
        <dbReference type="ARBA" id="ARBA00048679"/>
    </source>
</evidence>
<keyword evidence="9 14" id="KW-0067">ATP-binding</keyword>
<dbReference type="Pfam" id="PF00069">
    <property type="entry name" value="Pkinase"/>
    <property type="match status" value="1"/>
</dbReference>
<dbReference type="PROSITE" id="PS00108">
    <property type="entry name" value="PROTEIN_KINASE_ST"/>
    <property type="match status" value="1"/>
</dbReference>
<dbReference type="FunFam" id="1.10.510.10:FF:000301">
    <property type="entry name" value="Serine/threonine-protein kinase Chk1"/>
    <property type="match status" value="1"/>
</dbReference>
<feature type="binding site" evidence="14">
    <location>
        <position position="50"/>
    </location>
    <ligand>
        <name>ATP</name>
        <dbReference type="ChEBI" id="CHEBI:30616"/>
    </ligand>
</feature>
<comment type="caution">
    <text evidence="17">The sequence shown here is derived from an EMBL/GenBank/DDBJ whole genome shotgun (WGS) entry which is preliminary data.</text>
</comment>
<dbReference type="GO" id="GO:0005634">
    <property type="term" value="C:nucleus"/>
    <property type="evidence" value="ECO:0007669"/>
    <property type="project" value="UniProtKB-SubCell"/>
</dbReference>
<evidence type="ECO:0000259" key="16">
    <source>
        <dbReference type="PROSITE" id="PS50011"/>
    </source>
</evidence>
<gene>
    <name evidence="17" type="ORF">DGAL_LOCUS16974</name>
</gene>
<feature type="domain" description="Protein kinase" evidence="16">
    <location>
        <begin position="21"/>
        <end position="276"/>
    </location>
</feature>
<dbReference type="Gene3D" id="3.30.310.80">
    <property type="entry name" value="Kinase associated domain 1, KA1"/>
    <property type="match status" value="1"/>
</dbReference>
<evidence type="ECO:0000256" key="15">
    <source>
        <dbReference type="RuleBase" id="RU000304"/>
    </source>
</evidence>
<reference evidence="17" key="1">
    <citation type="submission" date="2021-11" db="EMBL/GenBank/DDBJ databases">
        <authorList>
            <person name="Schell T."/>
        </authorList>
    </citation>
    <scope>NUCLEOTIDE SEQUENCE</scope>
    <source>
        <strain evidence="17">M5</strain>
    </source>
</reference>
<keyword evidence="11" id="KW-0131">Cell cycle</keyword>
<protein>
    <recommendedName>
        <fullName evidence="3">non-specific serine/threonine protein kinase</fullName>
        <ecNumber evidence="3">2.7.11.1</ecNumber>
    </recommendedName>
</protein>
<dbReference type="Gene3D" id="1.10.510.10">
    <property type="entry name" value="Transferase(Phosphotransferase) domain 1"/>
    <property type="match status" value="1"/>
</dbReference>
<dbReference type="SMART" id="SM00220">
    <property type="entry name" value="S_TKc"/>
    <property type="match status" value="1"/>
</dbReference>
<dbReference type="InterPro" id="IPR008271">
    <property type="entry name" value="Ser/Thr_kinase_AS"/>
</dbReference>
<keyword evidence="10" id="KW-0539">Nucleus</keyword>
<keyword evidence="18" id="KW-1185">Reference proteome</keyword>
<dbReference type="GO" id="GO:0004674">
    <property type="term" value="F:protein serine/threonine kinase activity"/>
    <property type="evidence" value="ECO:0007669"/>
    <property type="project" value="UniProtKB-KW"/>
</dbReference>
<dbReference type="EMBL" id="CAKKLH010000336">
    <property type="protein sequence ID" value="CAH0113172.1"/>
    <property type="molecule type" value="Genomic_DNA"/>
</dbReference>
<dbReference type="GO" id="GO:0033314">
    <property type="term" value="P:mitotic DNA replication checkpoint signaling"/>
    <property type="evidence" value="ECO:0007669"/>
    <property type="project" value="UniProtKB-ARBA"/>
</dbReference>
<dbReference type="PROSITE" id="PS50011">
    <property type="entry name" value="PROTEIN_KINASE_DOM"/>
    <property type="match status" value="1"/>
</dbReference>
<evidence type="ECO:0000256" key="9">
    <source>
        <dbReference type="ARBA" id="ARBA00022840"/>
    </source>
</evidence>
<evidence type="ECO:0000256" key="10">
    <source>
        <dbReference type="ARBA" id="ARBA00023242"/>
    </source>
</evidence>
<dbReference type="Gene3D" id="3.30.200.20">
    <property type="entry name" value="Phosphorylase Kinase, domain 1"/>
    <property type="match status" value="1"/>
</dbReference>
<dbReference type="GO" id="GO:0000077">
    <property type="term" value="P:DNA damage checkpoint signaling"/>
    <property type="evidence" value="ECO:0007669"/>
    <property type="project" value="InterPro"/>
</dbReference>
<dbReference type="PROSITE" id="PS00107">
    <property type="entry name" value="PROTEIN_KINASE_ATP"/>
    <property type="match status" value="1"/>
</dbReference>
<dbReference type="GO" id="GO:0005524">
    <property type="term" value="F:ATP binding"/>
    <property type="evidence" value="ECO:0007669"/>
    <property type="project" value="UniProtKB-UniRule"/>
</dbReference>
<dbReference type="InterPro" id="IPR000719">
    <property type="entry name" value="Prot_kinase_dom"/>
</dbReference>